<dbReference type="AlphaFoldDB" id="A0A7W4YFL5"/>
<comment type="caution">
    <text evidence="1">The sequence shown here is derived from an EMBL/GenBank/DDBJ whole genome shotgun (WGS) entry which is preliminary data.</text>
</comment>
<proteinExistence type="predicted"/>
<dbReference type="Proteomes" id="UP000545286">
    <property type="component" value="Unassembled WGS sequence"/>
</dbReference>
<gene>
    <name evidence="1" type="ORF">FHX72_001102</name>
</gene>
<reference evidence="1 2" key="1">
    <citation type="submission" date="2020-08" db="EMBL/GenBank/DDBJ databases">
        <title>Sequencing the genomes of 1000 actinobacteria strains.</title>
        <authorList>
            <person name="Klenk H.-P."/>
        </authorList>
    </citation>
    <scope>NUCLEOTIDE SEQUENCE [LARGE SCALE GENOMIC DNA]</scope>
    <source>
        <strain evidence="1 2">DSM 20419</strain>
    </source>
</reference>
<evidence type="ECO:0000313" key="1">
    <source>
        <dbReference type="EMBL" id="MBB2956990.1"/>
    </source>
</evidence>
<evidence type="ECO:0000313" key="2">
    <source>
        <dbReference type="Proteomes" id="UP000545286"/>
    </source>
</evidence>
<sequence length="157" mass="16853">MSPERLEEMQARAERWKNPTFGEFTQLVDEVAELRAVLAPIRALGAPTGESVRMAAMLFASGVSEKQATVYAKASSAGVLGVGEQLLLREAGVRVEPLPASKDELLVIADALVGMTQASERKPFTPEANPSEWAVLMRGAKPVAALVLQQLEAVRRG</sequence>
<dbReference type="EMBL" id="JACHWJ010000001">
    <property type="protein sequence ID" value="MBB2956990.1"/>
    <property type="molecule type" value="Genomic_DNA"/>
</dbReference>
<organism evidence="1 2">
    <name type="scientific">Pseudoclavibacter helvolus</name>
    <dbReference type="NCBI Taxonomy" id="255205"/>
    <lineage>
        <taxon>Bacteria</taxon>
        <taxon>Bacillati</taxon>
        <taxon>Actinomycetota</taxon>
        <taxon>Actinomycetes</taxon>
        <taxon>Micrococcales</taxon>
        <taxon>Microbacteriaceae</taxon>
        <taxon>Pseudoclavibacter</taxon>
    </lineage>
</organism>
<accession>A0A7W4YFL5</accession>
<dbReference type="RefSeq" id="WP_183623481.1">
    <property type="nucleotide sequence ID" value="NZ_JACHWJ010000001.1"/>
</dbReference>
<keyword evidence="2" id="KW-1185">Reference proteome</keyword>
<name>A0A7W4YFL5_9MICO</name>
<protein>
    <submittedName>
        <fullName evidence="1">Uncharacterized protein</fullName>
    </submittedName>
</protein>